<evidence type="ECO:0000313" key="8">
    <source>
        <dbReference type="Proteomes" id="UP001285354"/>
    </source>
</evidence>
<sequence>MRLNLSGLLVLVLSIVGGECAWPDGPLVGKDRWILNSLGQNVTYAGVNWPGAADVMIPEGLQHLSVASIVSGVKSLGMNAIRLTFAIEMIDDILDNGGDVKLSDAFNKALGTTNGPTVYNQVLKNNPGFSADTTRLQVFDAIAAECLKQNIYVHLDNHGKGWPALTSIGMRNELRRPTNNNAIAKYYGWEDWYLNMVDASKVINAANPDILIVFSGLEYDTTIQPVVEGKDLGSGTVFRKSDFSYADKIVLELHNYQGSIGSCDSLKSSLENSGFSTLRGTKANTFPILLTEWGHSQEDSSGTSAYATCLLSYLPEQKVGWFYWPLSGSYYIRGGKQDFDDPWGLYNHDWTAWRNDTNIAALKEAVKKSVA</sequence>
<comment type="caution">
    <text evidence="7">The sequence shown here is derived from an EMBL/GenBank/DDBJ whole genome shotgun (WGS) entry which is preliminary data.</text>
</comment>
<dbReference type="Pfam" id="PF00150">
    <property type="entry name" value="Cellulase"/>
    <property type="match status" value="1"/>
</dbReference>
<feature type="domain" description="Glycoside hydrolase family 5" evidence="6">
    <location>
        <begin position="171"/>
        <end position="327"/>
    </location>
</feature>
<dbReference type="Gene3D" id="3.20.20.80">
    <property type="entry name" value="Glycosidases"/>
    <property type="match status" value="2"/>
</dbReference>
<dbReference type="Proteomes" id="UP001285354">
    <property type="component" value="Unassembled WGS sequence"/>
</dbReference>
<evidence type="ECO:0000256" key="3">
    <source>
        <dbReference type="ARBA" id="ARBA00023295"/>
    </source>
</evidence>
<gene>
    <name evidence="7" type="ORF">QTJ16_000235</name>
</gene>
<evidence type="ECO:0000313" key="7">
    <source>
        <dbReference type="EMBL" id="KAK2629415.1"/>
    </source>
</evidence>
<feature type="chain" id="PRO_5042003283" description="Glycoside hydrolase family 5 domain-containing protein" evidence="5">
    <location>
        <begin position="21"/>
        <end position="371"/>
    </location>
</feature>
<organism evidence="7 8">
    <name type="scientific">Diplocarpon rosae</name>
    <dbReference type="NCBI Taxonomy" id="946125"/>
    <lineage>
        <taxon>Eukaryota</taxon>
        <taxon>Fungi</taxon>
        <taxon>Dikarya</taxon>
        <taxon>Ascomycota</taxon>
        <taxon>Pezizomycotina</taxon>
        <taxon>Leotiomycetes</taxon>
        <taxon>Helotiales</taxon>
        <taxon>Drepanopezizaceae</taxon>
        <taxon>Diplocarpon</taxon>
    </lineage>
</organism>
<dbReference type="PANTHER" id="PTHR31263">
    <property type="entry name" value="CELLULASE FAMILY PROTEIN (AFU_ORTHOLOGUE AFUA_5G14560)"/>
    <property type="match status" value="1"/>
</dbReference>
<dbReference type="GO" id="GO:0000272">
    <property type="term" value="P:polysaccharide catabolic process"/>
    <property type="evidence" value="ECO:0007669"/>
    <property type="project" value="InterPro"/>
</dbReference>
<evidence type="ECO:0000256" key="4">
    <source>
        <dbReference type="RuleBase" id="RU361153"/>
    </source>
</evidence>
<reference evidence="7" key="1">
    <citation type="submission" date="2023-06" db="EMBL/GenBank/DDBJ databases">
        <title>Draft genome of Marssonina rosae.</title>
        <authorList>
            <person name="Cheng Q."/>
        </authorList>
    </citation>
    <scope>NUCLEOTIDE SEQUENCE</scope>
    <source>
        <strain evidence="7">R4</strain>
    </source>
</reference>
<proteinExistence type="inferred from homology"/>
<dbReference type="GO" id="GO:0004553">
    <property type="term" value="F:hydrolase activity, hydrolyzing O-glycosyl compounds"/>
    <property type="evidence" value="ECO:0007669"/>
    <property type="project" value="InterPro"/>
</dbReference>
<keyword evidence="5" id="KW-0732">Signal</keyword>
<keyword evidence="3 4" id="KW-0326">Glycosidase</keyword>
<protein>
    <recommendedName>
        <fullName evidence="6">Glycoside hydrolase family 5 domain-containing protein</fullName>
    </recommendedName>
</protein>
<dbReference type="SUPFAM" id="SSF51445">
    <property type="entry name" value="(Trans)glycosidases"/>
    <property type="match status" value="1"/>
</dbReference>
<comment type="similarity">
    <text evidence="1 4">Belongs to the glycosyl hydrolase 5 (cellulase A) family.</text>
</comment>
<dbReference type="InterPro" id="IPR001547">
    <property type="entry name" value="Glyco_hydro_5"/>
</dbReference>
<evidence type="ECO:0000256" key="1">
    <source>
        <dbReference type="ARBA" id="ARBA00005641"/>
    </source>
</evidence>
<evidence type="ECO:0000256" key="2">
    <source>
        <dbReference type="ARBA" id="ARBA00022801"/>
    </source>
</evidence>
<keyword evidence="8" id="KW-1185">Reference proteome</keyword>
<feature type="signal peptide" evidence="5">
    <location>
        <begin position="1"/>
        <end position="20"/>
    </location>
</feature>
<accession>A0AAD9WFG9</accession>
<dbReference type="AlphaFoldDB" id="A0AAD9WFG9"/>
<dbReference type="EMBL" id="JAUBYV010000001">
    <property type="protein sequence ID" value="KAK2629415.1"/>
    <property type="molecule type" value="Genomic_DNA"/>
</dbReference>
<evidence type="ECO:0000256" key="5">
    <source>
        <dbReference type="SAM" id="SignalP"/>
    </source>
</evidence>
<name>A0AAD9WFG9_9HELO</name>
<dbReference type="InterPro" id="IPR017853">
    <property type="entry name" value="GH"/>
</dbReference>
<dbReference type="PANTHER" id="PTHR31263:SF0">
    <property type="entry name" value="CELLULASE FAMILY PROTEIN (AFU_ORTHOLOGUE AFUA_5G14560)"/>
    <property type="match status" value="1"/>
</dbReference>
<evidence type="ECO:0000259" key="6">
    <source>
        <dbReference type="Pfam" id="PF00150"/>
    </source>
</evidence>
<keyword evidence="2 4" id="KW-0378">Hydrolase</keyword>